<dbReference type="AlphaFoldDB" id="A0A1B1SCQ2"/>
<keyword evidence="4 9" id="KW-0159">Chromosome partition</keyword>
<dbReference type="SUPFAM" id="SSF56349">
    <property type="entry name" value="DNA breaking-rejoining enzymes"/>
    <property type="match status" value="1"/>
</dbReference>
<evidence type="ECO:0000256" key="5">
    <source>
        <dbReference type="ARBA" id="ARBA00022908"/>
    </source>
</evidence>
<dbReference type="GO" id="GO:0051301">
    <property type="term" value="P:cell division"/>
    <property type="evidence" value="ECO:0007669"/>
    <property type="project" value="UniProtKB-KW"/>
</dbReference>
<feature type="domain" description="Core-binding (CB)" evidence="11">
    <location>
        <begin position="5"/>
        <end position="90"/>
    </location>
</feature>
<dbReference type="PROSITE" id="PS51900">
    <property type="entry name" value="CB"/>
    <property type="match status" value="1"/>
</dbReference>
<name>A0A1B1SCQ2_9BACT</name>
<feature type="active site" evidence="9">
    <location>
        <position position="246"/>
    </location>
</feature>
<reference evidence="13" key="1">
    <citation type="submission" date="2016-04" db="EMBL/GenBank/DDBJ databases">
        <title>Complete Genome Sequences of Twelve Strains of a Stable Defined Moderately Diverse Mouse Microbiota 2 (sDMDMm2).</title>
        <authorList>
            <person name="Uchimura Y."/>
            <person name="Wyss M."/>
            <person name="Brugiroux S."/>
            <person name="Limenitakis J.P."/>
            <person name="Stecher B."/>
            <person name="McCoy K.D."/>
            <person name="Macpherson A.J."/>
        </authorList>
    </citation>
    <scope>NUCLEOTIDE SEQUENCE [LARGE SCALE GENOMIC DNA]</scope>
    <source>
        <strain evidence="13">YL27</strain>
    </source>
</reference>
<feature type="active site" evidence="9">
    <location>
        <position position="249"/>
    </location>
</feature>
<evidence type="ECO:0000256" key="1">
    <source>
        <dbReference type="ARBA" id="ARBA00004496"/>
    </source>
</evidence>
<dbReference type="Pfam" id="PF00589">
    <property type="entry name" value="Phage_integrase"/>
    <property type="match status" value="1"/>
</dbReference>
<dbReference type="InterPro" id="IPR011010">
    <property type="entry name" value="DNA_brk_join_enz"/>
</dbReference>
<dbReference type="OrthoDB" id="9801717at2"/>
<comment type="subunit">
    <text evidence="9">Forms a cyclic heterotetrameric complex composed of two molecules of XerC and two molecules of XerD.</text>
</comment>
<sequence>MRTLPEWDKLLEDYYTYLMLEKGLSENSCAAYSTDVRKLAAYLSDENTSVADVSLDQLQEFVAGLHDLGIAGSTQARIICGIRSFFEYLHMEGYMDANPALLLETNRHVRKLPEVLTVEEIDAMIGCIDMGSREGQRNRAIMETLYGCGLRVTELVELQLSSVFLDDGYVRVRGKGSKERIVPISPAAIEEIRDYLPERAAIDIKPREEQYLFLSRRGTHLTRVMIFYIIKKLASLAGITRSISPHTLRHSFATHLLEGGANLRAIQQMLGHESIGTTEIYLHLDRTELRREILCHHPRNIRRNQA</sequence>
<keyword evidence="6 9" id="KW-0238">DNA-binding</keyword>
<dbReference type="InterPro" id="IPR013762">
    <property type="entry name" value="Integrase-like_cat_sf"/>
</dbReference>
<dbReference type="InterPro" id="IPR010998">
    <property type="entry name" value="Integrase_recombinase_N"/>
</dbReference>
<evidence type="ECO:0000259" key="11">
    <source>
        <dbReference type="PROSITE" id="PS51900"/>
    </source>
</evidence>
<dbReference type="Pfam" id="PF02899">
    <property type="entry name" value="Phage_int_SAM_1"/>
    <property type="match status" value="1"/>
</dbReference>
<dbReference type="RefSeq" id="WP_068961767.1">
    <property type="nucleotide sequence ID" value="NZ_CAJTAP010000009.1"/>
</dbReference>
<feature type="active site" evidence="9">
    <location>
        <position position="151"/>
    </location>
</feature>
<evidence type="ECO:0000256" key="3">
    <source>
        <dbReference type="ARBA" id="ARBA00022618"/>
    </source>
</evidence>
<feature type="active site" description="O-(3'-phospho-DNA)-tyrosine intermediate" evidence="9">
    <location>
        <position position="281"/>
    </location>
</feature>
<dbReference type="GO" id="GO:0003677">
    <property type="term" value="F:DNA binding"/>
    <property type="evidence" value="ECO:0007669"/>
    <property type="project" value="UniProtKB-UniRule"/>
</dbReference>
<evidence type="ECO:0000256" key="6">
    <source>
        <dbReference type="ARBA" id="ARBA00023125"/>
    </source>
</evidence>
<keyword evidence="2 9" id="KW-0963">Cytoplasm</keyword>
<dbReference type="InterPro" id="IPR004107">
    <property type="entry name" value="Integrase_SAM-like_N"/>
</dbReference>
<dbReference type="InterPro" id="IPR044068">
    <property type="entry name" value="CB"/>
</dbReference>
<evidence type="ECO:0000256" key="8">
    <source>
        <dbReference type="ARBA" id="ARBA00023306"/>
    </source>
</evidence>
<dbReference type="PROSITE" id="PS51898">
    <property type="entry name" value="TYR_RECOMBINASE"/>
    <property type="match status" value="1"/>
</dbReference>
<keyword evidence="13" id="KW-1185">Reference proteome</keyword>
<dbReference type="InterPro" id="IPR050090">
    <property type="entry name" value="Tyrosine_recombinase_XerCD"/>
</dbReference>
<dbReference type="NCBIfam" id="NF040815">
    <property type="entry name" value="recomb_XerA_Arch"/>
    <property type="match status" value="1"/>
</dbReference>
<dbReference type="STRING" id="1796646.A4V02_12675"/>
<accession>A0A1B1SCQ2</accession>
<evidence type="ECO:0000259" key="10">
    <source>
        <dbReference type="PROSITE" id="PS51898"/>
    </source>
</evidence>
<dbReference type="HAMAP" id="MF_01808">
    <property type="entry name" value="Recomb_XerC_XerD"/>
    <property type="match status" value="1"/>
</dbReference>
<evidence type="ECO:0000313" key="13">
    <source>
        <dbReference type="Proteomes" id="UP000186351"/>
    </source>
</evidence>
<keyword evidence="5 9" id="KW-0229">DNA integration</keyword>
<dbReference type="Proteomes" id="UP000186351">
    <property type="component" value="Chromosome"/>
</dbReference>
<comment type="similarity">
    <text evidence="9">Belongs to the 'phage' integrase family. XerC subfamily.</text>
</comment>
<dbReference type="InterPro" id="IPR023009">
    <property type="entry name" value="Tyrosine_recombinase_XerC/XerD"/>
</dbReference>
<accession>A0A1Z2XG51</accession>
<dbReference type="Gene3D" id="1.10.443.10">
    <property type="entry name" value="Intergrase catalytic core"/>
    <property type="match status" value="1"/>
</dbReference>
<keyword evidence="3 9" id="KW-0132">Cell division</keyword>
<evidence type="ECO:0000256" key="2">
    <source>
        <dbReference type="ARBA" id="ARBA00022490"/>
    </source>
</evidence>
<feature type="active site" evidence="9">
    <location>
        <position position="175"/>
    </location>
</feature>
<feature type="active site" evidence="9">
    <location>
        <position position="272"/>
    </location>
</feature>
<comment type="subcellular location">
    <subcellularLocation>
        <location evidence="1 9">Cytoplasm</location>
    </subcellularLocation>
</comment>
<evidence type="ECO:0000313" key="12">
    <source>
        <dbReference type="EMBL" id="ANU64490.1"/>
    </source>
</evidence>
<feature type="domain" description="Tyr recombinase" evidence="10">
    <location>
        <begin position="111"/>
        <end position="294"/>
    </location>
</feature>
<comment type="function">
    <text evidence="9">Site-specific tyrosine recombinase, which acts by catalyzing the cutting and rejoining of the recombining DNA molecules. The XerC-XerD complex is essential to convert dimers of the bacterial chromosome into monomers to permit their segregation at cell division. It also contributes to the segregational stability of plasmids.</text>
</comment>
<keyword evidence="7 9" id="KW-0233">DNA recombination</keyword>
<dbReference type="InterPro" id="IPR002104">
    <property type="entry name" value="Integrase_catalytic"/>
</dbReference>
<evidence type="ECO:0000256" key="7">
    <source>
        <dbReference type="ARBA" id="ARBA00023172"/>
    </source>
</evidence>
<dbReference type="KEGG" id="pary:A4V02_12675"/>
<dbReference type="GeneID" id="65537729"/>
<gene>
    <name evidence="9" type="primary">xerC</name>
    <name evidence="12" type="ORF">A4V02_12675</name>
</gene>
<protein>
    <recommendedName>
        <fullName evidence="9">Tyrosine recombinase XerC</fullName>
    </recommendedName>
</protein>
<organism evidence="12 13">
    <name type="scientific">Muribaculum intestinale</name>
    <dbReference type="NCBI Taxonomy" id="1796646"/>
    <lineage>
        <taxon>Bacteria</taxon>
        <taxon>Pseudomonadati</taxon>
        <taxon>Bacteroidota</taxon>
        <taxon>Bacteroidia</taxon>
        <taxon>Bacteroidales</taxon>
        <taxon>Muribaculaceae</taxon>
        <taxon>Muribaculum</taxon>
    </lineage>
</organism>
<dbReference type="GO" id="GO:0006313">
    <property type="term" value="P:DNA transposition"/>
    <property type="evidence" value="ECO:0007669"/>
    <property type="project" value="UniProtKB-UniRule"/>
</dbReference>
<dbReference type="PANTHER" id="PTHR30349">
    <property type="entry name" value="PHAGE INTEGRASE-RELATED"/>
    <property type="match status" value="1"/>
</dbReference>
<dbReference type="GO" id="GO:0007059">
    <property type="term" value="P:chromosome segregation"/>
    <property type="evidence" value="ECO:0007669"/>
    <property type="project" value="UniProtKB-UniRule"/>
</dbReference>
<dbReference type="NCBIfam" id="NF001399">
    <property type="entry name" value="PRK00283.1"/>
    <property type="match status" value="1"/>
</dbReference>
<dbReference type="CDD" id="cd00798">
    <property type="entry name" value="INT_XerDC_C"/>
    <property type="match status" value="1"/>
</dbReference>
<keyword evidence="8 9" id="KW-0131">Cell cycle</keyword>
<dbReference type="GO" id="GO:0005737">
    <property type="term" value="C:cytoplasm"/>
    <property type="evidence" value="ECO:0007669"/>
    <property type="project" value="UniProtKB-SubCell"/>
</dbReference>
<dbReference type="EMBL" id="CP015402">
    <property type="protein sequence ID" value="ANU64490.1"/>
    <property type="molecule type" value="Genomic_DNA"/>
</dbReference>
<evidence type="ECO:0000256" key="4">
    <source>
        <dbReference type="ARBA" id="ARBA00022829"/>
    </source>
</evidence>
<dbReference type="Gene3D" id="1.10.150.130">
    <property type="match status" value="1"/>
</dbReference>
<evidence type="ECO:0000256" key="9">
    <source>
        <dbReference type="HAMAP-Rule" id="MF_01808"/>
    </source>
</evidence>
<proteinExistence type="inferred from homology"/>
<dbReference type="GO" id="GO:0009037">
    <property type="term" value="F:tyrosine-based site-specific recombinase activity"/>
    <property type="evidence" value="ECO:0007669"/>
    <property type="project" value="UniProtKB-UniRule"/>
</dbReference>
<dbReference type="PANTHER" id="PTHR30349:SF81">
    <property type="entry name" value="TYROSINE RECOMBINASE XERC"/>
    <property type="match status" value="1"/>
</dbReference>